<protein>
    <recommendedName>
        <fullName evidence="4">Zinc finger GRF-type domain-containing protein</fullName>
    </recommendedName>
</protein>
<evidence type="ECO:0000256" key="1">
    <source>
        <dbReference type="SAM" id="MobiDB-lite"/>
    </source>
</evidence>
<gene>
    <name evidence="2" type="ORF">EJB05_28752</name>
</gene>
<dbReference type="Proteomes" id="UP000324897">
    <property type="component" value="Chromosome 2"/>
</dbReference>
<feature type="region of interest" description="Disordered" evidence="1">
    <location>
        <begin position="1"/>
        <end position="22"/>
    </location>
</feature>
<accession>A0A5J9URR9</accession>
<sequence length="118" mass="13496">MAQSRIWGNPMKASSGSSSYGKKELPLIRCPDCNVRVIKLRIKQPRSYNQIFYKCPNNIEDDATTCDLFMGEEYRNYLRLHRDLEGPAVLDNDIGMSSGQICELKEEIMCWGIATDEN</sequence>
<organism evidence="2 3">
    <name type="scientific">Eragrostis curvula</name>
    <name type="common">weeping love grass</name>
    <dbReference type="NCBI Taxonomy" id="38414"/>
    <lineage>
        <taxon>Eukaryota</taxon>
        <taxon>Viridiplantae</taxon>
        <taxon>Streptophyta</taxon>
        <taxon>Embryophyta</taxon>
        <taxon>Tracheophyta</taxon>
        <taxon>Spermatophyta</taxon>
        <taxon>Magnoliopsida</taxon>
        <taxon>Liliopsida</taxon>
        <taxon>Poales</taxon>
        <taxon>Poaceae</taxon>
        <taxon>PACMAD clade</taxon>
        <taxon>Chloridoideae</taxon>
        <taxon>Eragrostideae</taxon>
        <taxon>Eragrostidinae</taxon>
        <taxon>Eragrostis</taxon>
    </lineage>
</organism>
<dbReference type="AlphaFoldDB" id="A0A5J9URR9"/>
<dbReference type="OrthoDB" id="695870at2759"/>
<comment type="caution">
    <text evidence="2">The sequence shown here is derived from an EMBL/GenBank/DDBJ whole genome shotgun (WGS) entry which is preliminary data.</text>
</comment>
<dbReference type="Gramene" id="TVU26215">
    <property type="protein sequence ID" value="TVU26215"/>
    <property type="gene ID" value="EJB05_28752"/>
</dbReference>
<evidence type="ECO:0000313" key="3">
    <source>
        <dbReference type="Proteomes" id="UP000324897"/>
    </source>
</evidence>
<proteinExistence type="predicted"/>
<name>A0A5J9URR9_9POAL</name>
<evidence type="ECO:0008006" key="4">
    <source>
        <dbReference type="Google" id="ProtNLM"/>
    </source>
</evidence>
<reference evidence="2 3" key="1">
    <citation type="journal article" date="2019" name="Sci. Rep.">
        <title>A high-quality genome of Eragrostis curvula grass provides insights into Poaceae evolution and supports new strategies to enhance forage quality.</title>
        <authorList>
            <person name="Carballo J."/>
            <person name="Santos B.A.C.M."/>
            <person name="Zappacosta D."/>
            <person name="Garbus I."/>
            <person name="Selva J.P."/>
            <person name="Gallo C.A."/>
            <person name="Diaz A."/>
            <person name="Albertini E."/>
            <person name="Caccamo M."/>
            <person name="Echenique V."/>
        </authorList>
    </citation>
    <scope>NUCLEOTIDE SEQUENCE [LARGE SCALE GENOMIC DNA]</scope>
    <source>
        <strain evidence="3">cv. Victoria</strain>
        <tissue evidence="2">Leaf</tissue>
    </source>
</reference>
<evidence type="ECO:0000313" key="2">
    <source>
        <dbReference type="EMBL" id="TVU26215.1"/>
    </source>
</evidence>
<dbReference type="EMBL" id="RWGY01000013">
    <property type="protein sequence ID" value="TVU26215.1"/>
    <property type="molecule type" value="Genomic_DNA"/>
</dbReference>
<keyword evidence="3" id="KW-1185">Reference proteome</keyword>